<feature type="coiled-coil region" evidence="1">
    <location>
        <begin position="344"/>
        <end position="463"/>
    </location>
</feature>
<evidence type="ECO:0000256" key="2">
    <source>
        <dbReference type="SAM" id="MobiDB-lite"/>
    </source>
</evidence>
<name>A0A813FIL0_POLGL</name>
<evidence type="ECO:0000313" key="3">
    <source>
        <dbReference type="EMBL" id="CAE8611775.1"/>
    </source>
</evidence>
<keyword evidence="1" id="KW-0175">Coiled coil</keyword>
<accession>A0A813FIL0</accession>
<feature type="region of interest" description="Disordered" evidence="2">
    <location>
        <begin position="992"/>
        <end position="1017"/>
    </location>
</feature>
<feature type="coiled-coil region" evidence="1">
    <location>
        <begin position="619"/>
        <end position="676"/>
    </location>
</feature>
<comment type="caution">
    <text evidence="3">The sequence shown here is derived from an EMBL/GenBank/DDBJ whole genome shotgun (WGS) entry which is preliminary data.</text>
</comment>
<dbReference type="EMBL" id="CAJNNV010025047">
    <property type="protein sequence ID" value="CAE8611775.1"/>
    <property type="molecule type" value="Genomic_DNA"/>
</dbReference>
<feature type="compositionally biased region" description="Low complexity" evidence="2">
    <location>
        <begin position="57"/>
        <end position="69"/>
    </location>
</feature>
<evidence type="ECO:0000313" key="4">
    <source>
        <dbReference type="Proteomes" id="UP000654075"/>
    </source>
</evidence>
<proteinExistence type="predicted"/>
<feature type="compositionally biased region" description="Pro residues" evidence="2">
    <location>
        <begin position="7"/>
        <end position="16"/>
    </location>
</feature>
<feature type="coiled-coil region" evidence="1">
    <location>
        <begin position="507"/>
        <end position="561"/>
    </location>
</feature>
<reference evidence="3" key="1">
    <citation type="submission" date="2021-02" db="EMBL/GenBank/DDBJ databases">
        <authorList>
            <person name="Dougan E. K."/>
            <person name="Rhodes N."/>
            <person name="Thang M."/>
            <person name="Chan C."/>
        </authorList>
    </citation>
    <scope>NUCLEOTIDE SEQUENCE</scope>
</reference>
<evidence type="ECO:0000256" key="1">
    <source>
        <dbReference type="SAM" id="Coils"/>
    </source>
</evidence>
<protein>
    <submittedName>
        <fullName evidence="3">Uncharacterized protein</fullName>
    </submittedName>
</protein>
<organism evidence="3 4">
    <name type="scientific">Polarella glacialis</name>
    <name type="common">Dinoflagellate</name>
    <dbReference type="NCBI Taxonomy" id="89957"/>
    <lineage>
        <taxon>Eukaryota</taxon>
        <taxon>Sar</taxon>
        <taxon>Alveolata</taxon>
        <taxon>Dinophyceae</taxon>
        <taxon>Suessiales</taxon>
        <taxon>Suessiaceae</taxon>
        <taxon>Polarella</taxon>
    </lineage>
</organism>
<feature type="region of interest" description="Disordered" evidence="2">
    <location>
        <begin position="1"/>
        <end position="29"/>
    </location>
</feature>
<gene>
    <name evidence="3" type="ORF">PGLA1383_LOCUS29576</name>
</gene>
<dbReference type="Proteomes" id="UP000654075">
    <property type="component" value="Unassembled WGS sequence"/>
</dbReference>
<keyword evidence="4" id="KW-1185">Reference proteome</keyword>
<feature type="region of interest" description="Disordered" evidence="2">
    <location>
        <begin position="41"/>
        <end position="74"/>
    </location>
</feature>
<dbReference type="AlphaFoldDB" id="A0A813FIL0"/>
<sequence>MKRPAPEAIPEPQGPPKHPRIHPPVAIPAYPKPTRAVAGYVPAGSPVAKPNGPAPAAPGQAGTGTARPTSRAGAGAAQELEMYVVATIGDDGHEAAMKTLIGEYVEKGENHGRKVFQKVIPQGRSDIIDVLIYYWDGRDGDAFSGWWFGNKLGGSQVWSQCKDSGKIPPSTGWKIPWDGPVRDTLLVESKAAQMAKEAQAKLLDLTAEASALEESSKKVLEQAKLASQSGETAALADAEQELPPKVVALSELSRKVADAQRSFSGDMIKSFQQLGSQLRILQGSLNSEYTAIRSVRQKAESEEKQREQEEADTLLLEEILPEAISKTNDAEDEVEKAVITQEVIEACEEDLAMVKEAIAETESAAKAAQALVKEAKAVLTAKLAAAQRLGADSVRQKACDELGKLQEQLQIAQQKLEPLKTLRQDWDQKRRTKKTVAEVAERLVMAEVDIDRIEEMLLQLKTDSSNKDWLKEVRAVIKSAEDRVNLAARLLDAKKESFASGPGHEELQKLESRVAATRSRLAEQKSSLKEADDRLITIGYLAEASSKLGSLMDAIRRLEDSERTAEAKADGGEVALEVTLAASKKSEAAAATAQQASSIVRMFIQMKTLEVKRLANAPGKEAVEKLDEFQRQLDQAVLRLAELRAGIGKRKSRGMLKEAELQVLRAEALSRSLAEASTIWADDEKLSALSTAELKEASEQTVLREKEVNAALVEARKIVAARQIEAKGKEGFVEVNSELLKFQTRLAEAQTEVSKQRKLFSTVEQRAALRRVAAEVEKKLGETDEKVSKAERSVAALAALADELLASVKDAQEPNSKATKEAELLVQEAQIAVRTMSRTLESQARSQGLTKDSVAMIDSRLKRAQEKVQSAAAEIKHLSEQFFVRSILREAELKLSECEESQNKAADDESELQRVSSSLDPAEVGQMLTRLEKAIQAAVVATSGCKTDLSMKRLSIKRLSASNAEAANKALTEMISSAERVSEQLAKMRLRSSEERRRLFQRSRVEAAAATGAGELR</sequence>
<feature type="coiled-coil region" evidence="1">
    <location>
        <begin position="854"/>
        <end position="908"/>
    </location>
</feature>